<dbReference type="PANTHER" id="PTHR10938">
    <property type="entry name" value="TRANSLATION INITIATION FACTOR IF-3"/>
    <property type="match status" value="1"/>
</dbReference>
<evidence type="ECO:0000313" key="6">
    <source>
        <dbReference type="Proteomes" id="UP000231086"/>
    </source>
</evidence>
<dbReference type="SUPFAM" id="SSF55200">
    <property type="entry name" value="Translation initiation factor IF3, C-terminal domain"/>
    <property type="match status" value="1"/>
</dbReference>
<dbReference type="GO" id="GO:0003743">
    <property type="term" value="F:translation initiation factor activity"/>
    <property type="evidence" value="ECO:0007669"/>
    <property type="project" value="UniProtKB-KW"/>
</dbReference>
<gene>
    <name evidence="5" type="ORF">COU85_00605</name>
</gene>
<evidence type="ECO:0000313" key="5">
    <source>
        <dbReference type="EMBL" id="PJE60009.1"/>
    </source>
</evidence>
<dbReference type="Pfam" id="PF00707">
    <property type="entry name" value="IF3_C"/>
    <property type="match status" value="1"/>
</dbReference>
<dbReference type="PANTHER" id="PTHR10938:SF0">
    <property type="entry name" value="TRANSLATION INITIATION FACTOR IF-3, MITOCHONDRIAL"/>
    <property type="match status" value="1"/>
</dbReference>
<dbReference type="InterPro" id="IPR036788">
    <property type="entry name" value="T_IF-3_C_sf"/>
</dbReference>
<dbReference type="Proteomes" id="UP000231086">
    <property type="component" value="Unassembled WGS sequence"/>
</dbReference>
<dbReference type="Gene3D" id="3.30.110.10">
    <property type="entry name" value="Translation initiation factor 3 (IF-3), C-terminal domain"/>
    <property type="match status" value="1"/>
</dbReference>
<accession>A0A2M8KJB9</accession>
<evidence type="ECO:0000259" key="4">
    <source>
        <dbReference type="Pfam" id="PF00707"/>
    </source>
</evidence>
<protein>
    <recommendedName>
        <fullName evidence="4">Translation initiation factor 3 C-terminal domain-containing protein</fullName>
    </recommendedName>
</protein>
<dbReference type="AlphaFoldDB" id="A0A2M8KJB9"/>
<proteinExistence type="inferred from homology"/>
<dbReference type="GO" id="GO:0043022">
    <property type="term" value="F:ribosome binding"/>
    <property type="evidence" value="ECO:0007669"/>
    <property type="project" value="TreeGrafter"/>
</dbReference>
<comment type="caution">
    <text evidence="5">The sequence shown here is derived from an EMBL/GenBank/DDBJ whole genome shotgun (WGS) entry which is preliminary data.</text>
</comment>
<name>A0A2M8KJB9_9BACT</name>
<keyword evidence="2" id="KW-0396">Initiation factor</keyword>
<evidence type="ECO:0000256" key="2">
    <source>
        <dbReference type="ARBA" id="ARBA00022540"/>
    </source>
</evidence>
<evidence type="ECO:0000256" key="3">
    <source>
        <dbReference type="ARBA" id="ARBA00022917"/>
    </source>
</evidence>
<evidence type="ECO:0000256" key="1">
    <source>
        <dbReference type="ARBA" id="ARBA00005439"/>
    </source>
</evidence>
<feature type="domain" description="Translation initiation factor 3 C-terminal" evidence="4">
    <location>
        <begin position="1"/>
        <end position="77"/>
    </location>
</feature>
<sequence length="87" mass="10078">IEVKGIRLKMKTAVGDLQTKARQAEKFLSRGHRVKIDIFLRGREKAFRDLARQKVLDFIAMIKSETEFEQPLKSTPTGFIAIIYKKK</sequence>
<comment type="similarity">
    <text evidence="1">Belongs to the IF-3 family.</text>
</comment>
<keyword evidence="3" id="KW-0648">Protein biosynthesis</keyword>
<feature type="non-terminal residue" evidence="5">
    <location>
        <position position="1"/>
    </location>
</feature>
<dbReference type="GO" id="GO:0032790">
    <property type="term" value="P:ribosome disassembly"/>
    <property type="evidence" value="ECO:0007669"/>
    <property type="project" value="TreeGrafter"/>
</dbReference>
<reference evidence="6" key="1">
    <citation type="submission" date="2017-09" db="EMBL/GenBank/DDBJ databases">
        <title>Depth-based differentiation of microbial function through sediment-hosted aquifers and enrichment of novel symbionts in the deep terrestrial subsurface.</title>
        <authorList>
            <person name="Probst A.J."/>
            <person name="Ladd B."/>
            <person name="Jarett J.K."/>
            <person name="Geller-Mcgrath D.E."/>
            <person name="Sieber C.M.K."/>
            <person name="Emerson J.B."/>
            <person name="Anantharaman K."/>
            <person name="Thomas B.C."/>
            <person name="Malmstrom R."/>
            <person name="Stieglmeier M."/>
            <person name="Klingl A."/>
            <person name="Woyke T."/>
            <person name="Ryan C.M."/>
            <person name="Banfield J.F."/>
        </authorList>
    </citation>
    <scope>NUCLEOTIDE SEQUENCE [LARGE SCALE GENOMIC DNA]</scope>
</reference>
<organism evidence="5 6">
    <name type="scientific">Candidatus Portnoybacteria bacterium CG10_big_fil_rev_8_21_14_0_10_44_7</name>
    <dbReference type="NCBI Taxonomy" id="1974816"/>
    <lineage>
        <taxon>Bacteria</taxon>
        <taxon>Candidatus Portnoyibacteriota</taxon>
    </lineage>
</organism>
<dbReference type="EMBL" id="PFEA01000013">
    <property type="protein sequence ID" value="PJE60009.1"/>
    <property type="molecule type" value="Genomic_DNA"/>
</dbReference>
<dbReference type="InterPro" id="IPR001288">
    <property type="entry name" value="Translation_initiation_fac_3"/>
</dbReference>
<dbReference type="InterPro" id="IPR019815">
    <property type="entry name" value="Translation_initiation_fac_3_C"/>
</dbReference>